<feature type="non-terminal residue" evidence="1">
    <location>
        <position position="94"/>
    </location>
</feature>
<protein>
    <submittedName>
        <fullName evidence="1">Uncharacterized protein</fullName>
    </submittedName>
</protein>
<evidence type="ECO:0000313" key="1">
    <source>
        <dbReference type="EMBL" id="MBF4376761.1"/>
    </source>
</evidence>
<organism evidence="1 2">
    <name type="scientific">Vibrio anguillarum</name>
    <name type="common">Listonella anguillarum</name>
    <dbReference type="NCBI Taxonomy" id="55601"/>
    <lineage>
        <taxon>Bacteria</taxon>
        <taxon>Pseudomonadati</taxon>
        <taxon>Pseudomonadota</taxon>
        <taxon>Gammaproteobacteria</taxon>
        <taxon>Vibrionales</taxon>
        <taxon>Vibrionaceae</taxon>
        <taxon>Vibrio</taxon>
    </lineage>
</organism>
<dbReference type="EMBL" id="RDPI01001085">
    <property type="protein sequence ID" value="MBF4376761.1"/>
    <property type="molecule type" value="Genomic_DNA"/>
</dbReference>
<name>A0ABR9ZFE1_VIBAN</name>
<sequence>MTKLNDLLAIEGETVKQAVLKKMFMPYTENVCIDGLEKEALTILLNLSSNHKGDKCTDWLDVARAKKYLKNDENLAESLAEIQWLHTHNLKFPD</sequence>
<evidence type="ECO:0000313" key="2">
    <source>
        <dbReference type="Proteomes" id="UP000726136"/>
    </source>
</evidence>
<gene>
    <name evidence="1" type="ORF">EAY46_27665</name>
</gene>
<accession>A0ABR9ZFE1</accession>
<reference evidence="1 2" key="1">
    <citation type="journal article" date="2021" name="PeerJ">
        <title>Analysis of 44 Vibrio anguillarum genomes reveals high genetic diversity.</title>
        <authorList>
            <person name="Hansen M.J."/>
            <person name="Dalsgaard I."/>
        </authorList>
    </citation>
    <scope>NUCLEOTIDE SEQUENCE [LARGE SCALE GENOMIC DNA]</scope>
    <source>
        <strain evidence="1 2">040915-1/1B</strain>
    </source>
</reference>
<comment type="caution">
    <text evidence="1">The sequence shown here is derived from an EMBL/GenBank/DDBJ whole genome shotgun (WGS) entry which is preliminary data.</text>
</comment>
<keyword evidence="2" id="KW-1185">Reference proteome</keyword>
<proteinExistence type="predicted"/>
<dbReference type="Proteomes" id="UP000726136">
    <property type="component" value="Unassembled WGS sequence"/>
</dbReference>